<dbReference type="PANTHER" id="PTHR34216:SF3">
    <property type="entry name" value="POLY-BETA-1,6-N-ACETYL-D-GLUCOSAMINE N-DEACETYLASE"/>
    <property type="match status" value="1"/>
</dbReference>
<dbReference type="InterPro" id="IPR051398">
    <property type="entry name" value="Polysacch_Deacetylase"/>
</dbReference>
<dbReference type="Gene3D" id="3.20.20.370">
    <property type="entry name" value="Glycoside hydrolase/deacetylase"/>
    <property type="match status" value="1"/>
</dbReference>
<dbReference type="RefSeq" id="WP_007152522.1">
    <property type="nucleotide sequence ID" value="NZ_ABCP01000003.1"/>
</dbReference>
<comment type="caution">
    <text evidence="4">The sequence shown here is derived from an EMBL/GenBank/DDBJ whole genome shotgun (WGS) entry which is preliminary data.</text>
</comment>
<dbReference type="SUPFAM" id="SSF88713">
    <property type="entry name" value="Glycoside hydrolase/deacetylase"/>
    <property type="match status" value="1"/>
</dbReference>
<feature type="domain" description="NodB homology" evidence="3">
    <location>
        <begin position="83"/>
        <end position="346"/>
    </location>
</feature>
<dbReference type="GO" id="GO:0005975">
    <property type="term" value="P:carbohydrate metabolic process"/>
    <property type="evidence" value="ECO:0007669"/>
    <property type="project" value="InterPro"/>
</dbReference>
<dbReference type="EMBL" id="ABCP01000003">
    <property type="protein sequence ID" value="EDM48985.1"/>
    <property type="molecule type" value="Genomic_DNA"/>
</dbReference>
<evidence type="ECO:0000256" key="2">
    <source>
        <dbReference type="ARBA" id="ARBA00022729"/>
    </source>
</evidence>
<protein>
    <recommendedName>
        <fullName evidence="3">NodB homology domain-containing protein</fullName>
    </recommendedName>
</protein>
<evidence type="ECO:0000259" key="3">
    <source>
        <dbReference type="PROSITE" id="PS51677"/>
    </source>
</evidence>
<name>A6EWX1_9GAMM</name>
<dbReference type="eggNOG" id="COG0726">
    <property type="taxonomic scope" value="Bacteria"/>
</dbReference>
<comment type="subcellular location">
    <subcellularLocation>
        <location evidence="1">Secreted</location>
    </subcellularLocation>
</comment>
<dbReference type="STRING" id="443152.MDG893_06109"/>
<dbReference type="InterPro" id="IPR002509">
    <property type="entry name" value="NODB_dom"/>
</dbReference>
<accession>A6EWX1</accession>
<dbReference type="GO" id="GO:0005576">
    <property type="term" value="C:extracellular region"/>
    <property type="evidence" value="ECO:0007669"/>
    <property type="project" value="UniProtKB-SubCell"/>
</dbReference>
<dbReference type="PROSITE" id="PS51677">
    <property type="entry name" value="NODB"/>
    <property type="match status" value="1"/>
</dbReference>
<evidence type="ECO:0000313" key="4">
    <source>
        <dbReference type="EMBL" id="EDM48985.1"/>
    </source>
</evidence>
<dbReference type="AlphaFoldDB" id="A6EWX1"/>
<evidence type="ECO:0000256" key="1">
    <source>
        <dbReference type="ARBA" id="ARBA00004613"/>
    </source>
</evidence>
<sequence length="346" mass="40103">MKSVVLKFVNLVGETGLYRLLCPGRIPVFMLHRVTDGNDNVPGDMTADKLRSYLRYLSSRKYNVLSMEQLWQVLEKGGPIPSKTVMFTIDDGFFDHHDVAAKVFDEFGFPLNFFVITGLLDKHLWPWDDQIAYALNRTELRQVSLQLPSGGEYSIDLSVKNIRQTAREIRNALKKDKQAHIYRWLKEELYHKLKVEFPCNIPPEYQPMSWDDARSLRERGHGVYPHTCSHRILSALVSDEKHQEINEARKRVEQELQYTPEVFAYPTGRRSDYDLADIDELKRAGFKMAFNTVPNYVSQGCSHFELPRFSVPGAVADFIQIVNRFEAMKEKLPNQPMVSRSFLPTR</sequence>
<keyword evidence="5" id="KW-1185">Reference proteome</keyword>
<reference evidence="4 5" key="1">
    <citation type="submission" date="2007-06" db="EMBL/GenBank/DDBJ databases">
        <authorList>
            <person name="Green D."/>
            <person name="Ferriera S."/>
            <person name="Johnson J."/>
            <person name="Kravitz S."/>
            <person name="Beeson K."/>
            <person name="Sutton G."/>
            <person name="Rogers Y.-H."/>
            <person name="Friedman R."/>
            <person name="Frazier M."/>
            <person name="Venter J.C."/>
        </authorList>
    </citation>
    <scope>NUCLEOTIDE SEQUENCE [LARGE SCALE GENOMIC DNA]</scope>
    <source>
        <strain evidence="4 5">DG893</strain>
    </source>
</reference>
<gene>
    <name evidence="4" type="ORF">MDG893_06109</name>
</gene>
<dbReference type="Pfam" id="PF01522">
    <property type="entry name" value="Polysacc_deac_1"/>
    <property type="match status" value="1"/>
</dbReference>
<dbReference type="CDD" id="cd10918">
    <property type="entry name" value="CE4_NodB_like_5s_6s"/>
    <property type="match status" value="1"/>
</dbReference>
<dbReference type="OrthoDB" id="9814639at2"/>
<organism evidence="4 5">
    <name type="scientific">Marinobacter algicola DG893</name>
    <dbReference type="NCBI Taxonomy" id="443152"/>
    <lineage>
        <taxon>Bacteria</taxon>
        <taxon>Pseudomonadati</taxon>
        <taxon>Pseudomonadota</taxon>
        <taxon>Gammaproteobacteria</taxon>
        <taxon>Pseudomonadales</taxon>
        <taxon>Marinobacteraceae</taxon>
        <taxon>Marinobacter</taxon>
    </lineage>
</organism>
<dbReference type="InterPro" id="IPR011330">
    <property type="entry name" value="Glyco_hydro/deAcase_b/a-brl"/>
</dbReference>
<keyword evidence="2" id="KW-0732">Signal</keyword>
<evidence type="ECO:0000313" key="5">
    <source>
        <dbReference type="Proteomes" id="UP000005856"/>
    </source>
</evidence>
<dbReference type="PANTHER" id="PTHR34216">
    <property type="match status" value="1"/>
</dbReference>
<proteinExistence type="predicted"/>
<dbReference type="GO" id="GO:0016810">
    <property type="term" value="F:hydrolase activity, acting on carbon-nitrogen (but not peptide) bonds"/>
    <property type="evidence" value="ECO:0007669"/>
    <property type="project" value="InterPro"/>
</dbReference>
<dbReference type="Proteomes" id="UP000005856">
    <property type="component" value="Unassembled WGS sequence"/>
</dbReference>